<comment type="caution">
    <text evidence="15">The sequence shown here is derived from an EMBL/GenBank/DDBJ whole genome shotgun (WGS) entry which is preliminary data.</text>
</comment>
<evidence type="ECO:0000256" key="13">
    <source>
        <dbReference type="SAM" id="MobiDB-lite"/>
    </source>
</evidence>
<dbReference type="EMBL" id="JBBPBN010000022">
    <property type="protein sequence ID" value="KAK9013414.1"/>
    <property type="molecule type" value="Genomic_DNA"/>
</dbReference>
<evidence type="ECO:0000256" key="6">
    <source>
        <dbReference type="ARBA" id="ARBA00022776"/>
    </source>
</evidence>
<dbReference type="Gene3D" id="3.40.50.300">
    <property type="entry name" value="P-loop containing nucleotide triphosphate hydrolases"/>
    <property type="match status" value="2"/>
</dbReference>
<evidence type="ECO:0000256" key="3">
    <source>
        <dbReference type="ARBA" id="ARBA00005597"/>
    </source>
</evidence>
<dbReference type="SUPFAM" id="SSF57997">
    <property type="entry name" value="Tropomyosin"/>
    <property type="match status" value="1"/>
</dbReference>
<evidence type="ECO:0000256" key="12">
    <source>
        <dbReference type="SAM" id="Coils"/>
    </source>
</evidence>
<dbReference type="Proteomes" id="UP001396334">
    <property type="component" value="Unassembled WGS sequence"/>
</dbReference>
<comment type="similarity">
    <text evidence="3">Belongs to the SMC family. SMC1 subfamily.</text>
</comment>
<dbReference type="SUPFAM" id="SSF52540">
    <property type="entry name" value="P-loop containing nucleoside triphosphate hydrolases"/>
    <property type="match status" value="2"/>
</dbReference>
<dbReference type="Gene3D" id="1.20.1060.20">
    <property type="match status" value="1"/>
</dbReference>
<keyword evidence="5" id="KW-0132">Cell division</keyword>
<keyword evidence="9" id="KW-0469">Meiosis</keyword>
<evidence type="ECO:0000256" key="7">
    <source>
        <dbReference type="ARBA" id="ARBA00023054"/>
    </source>
</evidence>
<dbReference type="Pfam" id="PF06470">
    <property type="entry name" value="SMC_hinge"/>
    <property type="match status" value="1"/>
</dbReference>
<feature type="domain" description="SMC hinge" evidence="14">
    <location>
        <begin position="517"/>
        <end position="632"/>
    </location>
</feature>
<sequence length="1216" mass="140086">MPSLTSPGKILRLELNNFKSYKGLQTIGPFSDFTAIIGPNGAGKSNLMDAISFVLGVRTGQLRGTQLRDLIYAFDDREKEQSGRRAFVRLVYQLAGGSEIRFTRTILPTGGSEYQIDGSNVNWDEYNGKLRSLGILVKARNFLVFQGDVESIASKNPKELTGLLEQISGSEELKRDYEALEEQKARAEEKSALIYQRKRTIVLERKQKKEQKEEAEKHFRLQDELKSLKKEHYLWQLHNIEKDIDKTTDDLDSEKKSREDLLHELEHYEAEALKKKKEQAKYLKEIAQCEKRISERSTRLDKSQPELMKLNEETSRINSKIKSNRKELERKKEEKRKHGEDIKELQKGIQDLTAQLEALNEKSRDGTGKLPLLDSQLTEYFQIKEDAGMKTAKLRDEKELLDRQQHTDIEAQKNLEENLQQLSNREHELEAQEDQMRARLKKILDTSAKQKDELADLKKELRGMQDKHQKSRSKHENLKSKIAEIENQLRELKADRYENERDTRLSQAVETLKRLFQGVHGRMTDLCRPTQKKYNLAVTVAMGRFMDAVVVEDESTGKECIKYLKEQRLPPQTFIPLQSVRVKPIIERLRTLGGTAKLIFDVIQYPLPKLAVLFAVGNTLVCDDLEEAKVLSWTGERFKVVTVDGILLSKSGTMTGGTSGGMEARSNKWDDKKIEGLKKKKEQFEAELEELGSIREMQLRESETSGRISGLEKKIQYADIEKKSIEDKLKSLKQEKKNIRDRIGHITPEVQKLKDLTDKRNKDITRLEKRINEIVDRLFKSFSQSVGVANIREYEENQLKAAQNMAEERLSLSNQLAKLKYQLEYERKRDVESRIKKLESSISSLENDLKLVHKKEAEVKLATEKASEDINHWKEEVKGWKSKSEECEKEIQKWKKQASEATTSISKLNRQINSKETQINQLDERKADIIEKCDLEHIELPLVADPMETDSSNEKEFDFSQLNRSLLQDRRPSDRDKIEADFKQKIDALVSEIERTAPNLKALDQYKTLQEKERDVTEEFELARKEEKQAADAYNSVKQRRYELFMEAFNHISSNIDRIYKQLTKSGTHPLGGTAYLNLENEDDPFLHGIKYTAMPPTKRFRDMEQLSGGEKTVAALALLFSIHSYRPSPFFILDEVDAALDNLNVAKVAGFIRLKSCDGARVSQDSEGSSGFQSIVISLKDSFYDKAEALVGVYRDSDMGCSRTLTFDLTKYRDA</sequence>
<keyword evidence="8 11" id="KW-0539">Nucleus</keyword>
<dbReference type="CDD" id="cd03275">
    <property type="entry name" value="ABC_SMC1_euk"/>
    <property type="match status" value="1"/>
</dbReference>
<comment type="subcellular location">
    <subcellularLocation>
        <location evidence="2">Chromosome</location>
    </subcellularLocation>
    <subcellularLocation>
        <location evidence="1 11">Nucleus</location>
    </subcellularLocation>
</comment>
<dbReference type="PIRSF" id="PIRSF005719">
    <property type="entry name" value="SMC"/>
    <property type="match status" value="1"/>
</dbReference>
<evidence type="ECO:0000256" key="5">
    <source>
        <dbReference type="ARBA" id="ARBA00022618"/>
    </source>
</evidence>
<dbReference type="InterPro" id="IPR010935">
    <property type="entry name" value="SMC_hinge"/>
</dbReference>
<evidence type="ECO:0000256" key="8">
    <source>
        <dbReference type="ARBA" id="ARBA00023242"/>
    </source>
</evidence>
<feature type="coiled-coil region" evidence="12">
    <location>
        <begin position="674"/>
        <end position="742"/>
    </location>
</feature>
<keyword evidence="6" id="KW-0498">Mitosis</keyword>
<dbReference type="Gene3D" id="3.30.70.1620">
    <property type="match status" value="1"/>
</dbReference>
<reference evidence="15 16" key="1">
    <citation type="journal article" date="2024" name="G3 (Bethesda)">
        <title>Genome assembly of Hibiscus sabdariffa L. provides insights into metabolisms of medicinal natural products.</title>
        <authorList>
            <person name="Kim T."/>
        </authorList>
    </citation>
    <scope>NUCLEOTIDE SEQUENCE [LARGE SCALE GENOMIC DNA]</scope>
    <source>
        <strain evidence="15">TK-2024</strain>
        <tissue evidence="15">Old leaves</tissue>
    </source>
</reference>
<evidence type="ECO:0000313" key="16">
    <source>
        <dbReference type="Proteomes" id="UP001396334"/>
    </source>
</evidence>
<dbReference type="SMART" id="SM00968">
    <property type="entry name" value="SMC_hinge"/>
    <property type="match status" value="1"/>
</dbReference>
<evidence type="ECO:0000259" key="14">
    <source>
        <dbReference type="SMART" id="SM00968"/>
    </source>
</evidence>
<name>A0ABR2RKR7_9ROSI</name>
<evidence type="ECO:0000313" key="15">
    <source>
        <dbReference type="EMBL" id="KAK9013414.1"/>
    </source>
</evidence>
<dbReference type="InterPro" id="IPR027417">
    <property type="entry name" value="P-loop_NTPase"/>
</dbReference>
<keyword evidence="4" id="KW-0158">Chromosome</keyword>
<protein>
    <recommendedName>
        <fullName evidence="11">Structural maintenance of chromosomes protein</fullName>
    </recommendedName>
</protein>
<gene>
    <name evidence="15" type="ORF">V6N11_041423</name>
</gene>
<feature type="coiled-coil region" evidence="12">
    <location>
        <begin position="802"/>
        <end position="932"/>
    </location>
</feature>
<dbReference type="InterPro" id="IPR003395">
    <property type="entry name" value="RecF/RecN/SMC_N"/>
</dbReference>
<feature type="coiled-coil region" evidence="12">
    <location>
        <begin position="412"/>
        <end position="502"/>
    </location>
</feature>
<dbReference type="InterPro" id="IPR028468">
    <property type="entry name" value="Smc1_ABC"/>
</dbReference>
<feature type="region of interest" description="Disordered" evidence="13">
    <location>
        <begin position="318"/>
        <end position="342"/>
    </location>
</feature>
<evidence type="ECO:0000256" key="9">
    <source>
        <dbReference type="ARBA" id="ARBA00023254"/>
    </source>
</evidence>
<keyword evidence="16" id="KW-1185">Reference proteome</keyword>
<dbReference type="SUPFAM" id="SSF75553">
    <property type="entry name" value="Smc hinge domain"/>
    <property type="match status" value="1"/>
</dbReference>
<evidence type="ECO:0000256" key="1">
    <source>
        <dbReference type="ARBA" id="ARBA00004123"/>
    </source>
</evidence>
<evidence type="ECO:0000256" key="2">
    <source>
        <dbReference type="ARBA" id="ARBA00004286"/>
    </source>
</evidence>
<evidence type="ECO:0000256" key="4">
    <source>
        <dbReference type="ARBA" id="ARBA00022454"/>
    </source>
</evidence>
<proteinExistence type="inferred from homology"/>
<keyword evidence="7 12" id="KW-0175">Coiled coil</keyword>
<dbReference type="InterPro" id="IPR036277">
    <property type="entry name" value="SMC_hinge_sf"/>
</dbReference>
<dbReference type="PANTHER" id="PTHR18937">
    <property type="entry name" value="STRUCTURAL MAINTENANCE OF CHROMOSOMES SMC FAMILY MEMBER"/>
    <property type="match status" value="1"/>
</dbReference>
<dbReference type="PANTHER" id="PTHR18937:SF12">
    <property type="entry name" value="STRUCTURAL MAINTENANCE OF CHROMOSOMES PROTEIN"/>
    <property type="match status" value="1"/>
</dbReference>
<accession>A0ABR2RKR7</accession>
<evidence type="ECO:0000256" key="10">
    <source>
        <dbReference type="ARBA" id="ARBA00023306"/>
    </source>
</evidence>
<feature type="compositionally biased region" description="Basic and acidic residues" evidence="13">
    <location>
        <begin position="324"/>
        <end position="342"/>
    </location>
</feature>
<dbReference type="Pfam" id="PF02463">
    <property type="entry name" value="SMC_N"/>
    <property type="match status" value="1"/>
</dbReference>
<dbReference type="InterPro" id="IPR024704">
    <property type="entry name" value="SMC"/>
</dbReference>
<organism evidence="15 16">
    <name type="scientific">Hibiscus sabdariffa</name>
    <name type="common">roselle</name>
    <dbReference type="NCBI Taxonomy" id="183260"/>
    <lineage>
        <taxon>Eukaryota</taxon>
        <taxon>Viridiplantae</taxon>
        <taxon>Streptophyta</taxon>
        <taxon>Embryophyta</taxon>
        <taxon>Tracheophyta</taxon>
        <taxon>Spermatophyta</taxon>
        <taxon>Magnoliopsida</taxon>
        <taxon>eudicotyledons</taxon>
        <taxon>Gunneridae</taxon>
        <taxon>Pentapetalae</taxon>
        <taxon>rosids</taxon>
        <taxon>malvids</taxon>
        <taxon>Malvales</taxon>
        <taxon>Malvaceae</taxon>
        <taxon>Malvoideae</taxon>
        <taxon>Hibiscus</taxon>
    </lineage>
</organism>
<evidence type="ECO:0000256" key="11">
    <source>
        <dbReference type="PIRNR" id="PIRNR005719"/>
    </source>
</evidence>
<keyword evidence="10" id="KW-0131">Cell cycle</keyword>